<feature type="region of interest" description="Disordered" evidence="2">
    <location>
        <begin position="137"/>
        <end position="159"/>
    </location>
</feature>
<evidence type="ECO:0000256" key="2">
    <source>
        <dbReference type="SAM" id="MobiDB-lite"/>
    </source>
</evidence>
<feature type="region of interest" description="Disordered" evidence="2">
    <location>
        <begin position="295"/>
        <end position="452"/>
    </location>
</feature>
<dbReference type="PROSITE" id="PS00616">
    <property type="entry name" value="HIS_ACID_PHOSPHAT_1"/>
    <property type="match status" value="1"/>
</dbReference>
<dbReference type="EMBL" id="CAJNOE010000068">
    <property type="protein sequence ID" value="CAF0852854.1"/>
    <property type="molecule type" value="Genomic_DNA"/>
</dbReference>
<feature type="compositionally biased region" description="Polar residues" evidence="2">
    <location>
        <begin position="1"/>
        <end position="24"/>
    </location>
</feature>
<feature type="region of interest" description="Disordered" evidence="2">
    <location>
        <begin position="172"/>
        <end position="260"/>
    </location>
</feature>
<comment type="caution">
    <text evidence="3">The sequence shown here is derived from an EMBL/GenBank/DDBJ whole genome shotgun (WGS) entry which is preliminary data.</text>
</comment>
<feature type="compositionally biased region" description="Polar residues" evidence="2">
    <location>
        <begin position="656"/>
        <end position="665"/>
    </location>
</feature>
<name>A0A813W551_9BILA</name>
<keyword evidence="1" id="KW-0175">Coiled coil</keyword>
<feature type="compositionally biased region" description="Low complexity" evidence="2">
    <location>
        <begin position="498"/>
        <end position="515"/>
    </location>
</feature>
<dbReference type="InterPro" id="IPR033379">
    <property type="entry name" value="Acid_Pase_AS"/>
</dbReference>
<feature type="region of interest" description="Disordered" evidence="2">
    <location>
        <begin position="1"/>
        <end position="28"/>
    </location>
</feature>
<feature type="compositionally biased region" description="Polar residues" evidence="2">
    <location>
        <begin position="672"/>
        <end position="691"/>
    </location>
</feature>
<proteinExistence type="predicted"/>
<sequence length="870" mass="97707">MSQNTDHYQLATPTSASPNISSPVAKTKNDRNIKSQFYTFDMDTNDEQNLHSPFELGNVPLCENQSLKKIQNDFLIDRMLKDENNRSSNQSSFANVLNHTSPLMTPSSDHHDIDALSDAGTYIIEDDLDIARDDEPEQDIEQQNEIEENNSSSTSSPFKRYATTKKNRHGTFEIHAISSPTSSTTTTTSTTAHTVNRPIVDLNIPTHDLSSPSSSSSSSSANLSSSSSLLSLPTESDNSVRKEPEGASHYTIDTKSSNGVIYARQRPNTLLPQRPITPPQNQIKPAECFVISPTFETKPFPNTGPRRKLDIQSKPKLPTSIIPTKDTHFEIPSKKSPASPPLSVRSNQSETERFSFRLRQLPTRQDPKPQQPRQQDIKQQQIPTSTLKTSHQNSEHPSSSSKTAVRPHTTSSNDHSYSSPFQRNATIRQTMPANTQYNRPMSSSTTSTTSAASKYLDDTEEILSTHPSLTKVYMNKSFALRRQRSNLVPTTTTTKPSQQQQQQQQQHQQQQLQQQMISKTLPTRQLIKPAATSVLLTNNSNGQTNRAVELRRARAQAKIEELAQRTRQQLQKTEQHNDIMSASWHSHASNTSKKDLFNLRSNPRTNNTITTTTAAVATNNNNHLSSQRQDLLKTRTISSSSHHRSSSASPNPLGETATTASTIKTSRYRKGMTSSVTDESQYQRMHGSTFSEGERCDSLRDDGQRLAIKLIQLSSGILSKLKPNNTTDDSDSNIRELEQLVDQLQTVNRTLSNKKLYFNIMRRNFRLILKWVFVVGIVVLLFKKCCDSSVDIILTSTKSSIGKIDEKNFERNYEDSLIAWAVDGQYSNNEKLKMVNFKERSDLQLIGAQIIFRHGARTPYVLLPSLEEVY</sequence>
<feature type="coiled-coil region" evidence="1">
    <location>
        <begin position="545"/>
        <end position="576"/>
    </location>
</feature>
<evidence type="ECO:0000256" key="1">
    <source>
        <dbReference type="SAM" id="Coils"/>
    </source>
</evidence>
<feature type="region of interest" description="Disordered" evidence="2">
    <location>
        <begin position="489"/>
        <end position="515"/>
    </location>
</feature>
<feature type="compositionally biased region" description="Polar residues" evidence="2">
    <location>
        <begin position="408"/>
        <end position="441"/>
    </location>
</feature>
<evidence type="ECO:0000313" key="4">
    <source>
        <dbReference type="Proteomes" id="UP000663860"/>
    </source>
</evidence>
<gene>
    <name evidence="3" type="ORF">IZO911_LOCUS9693</name>
</gene>
<accession>A0A813W551</accession>
<feature type="compositionally biased region" description="Low complexity" evidence="2">
    <location>
        <begin position="209"/>
        <end position="232"/>
    </location>
</feature>
<feature type="region of interest" description="Disordered" evidence="2">
    <location>
        <begin position="635"/>
        <end position="696"/>
    </location>
</feature>
<organism evidence="3 4">
    <name type="scientific">Adineta steineri</name>
    <dbReference type="NCBI Taxonomy" id="433720"/>
    <lineage>
        <taxon>Eukaryota</taxon>
        <taxon>Metazoa</taxon>
        <taxon>Spiralia</taxon>
        <taxon>Gnathifera</taxon>
        <taxon>Rotifera</taxon>
        <taxon>Eurotatoria</taxon>
        <taxon>Bdelloidea</taxon>
        <taxon>Adinetida</taxon>
        <taxon>Adinetidae</taxon>
        <taxon>Adineta</taxon>
    </lineage>
</organism>
<protein>
    <submittedName>
        <fullName evidence="3">Uncharacterized protein</fullName>
    </submittedName>
</protein>
<reference evidence="3" key="1">
    <citation type="submission" date="2021-02" db="EMBL/GenBank/DDBJ databases">
        <authorList>
            <person name="Nowell W R."/>
        </authorList>
    </citation>
    <scope>NUCLEOTIDE SEQUENCE</scope>
</reference>
<feature type="compositionally biased region" description="Low complexity" evidence="2">
    <location>
        <begin position="442"/>
        <end position="452"/>
    </location>
</feature>
<feature type="compositionally biased region" description="Acidic residues" evidence="2">
    <location>
        <begin position="137"/>
        <end position="148"/>
    </location>
</feature>
<dbReference type="AlphaFoldDB" id="A0A813W551"/>
<dbReference type="Proteomes" id="UP000663860">
    <property type="component" value="Unassembled WGS sequence"/>
</dbReference>
<evidence type="ECO:0000313" key="3">
    <source>
        <dbReference type="EMBL" id="CAF0852854.1"/>
    </source>
</evidence>
<feature type="compositionally biased region" description="Low complexity" evidence="2">
    <location>
        <begin position="178"/>
        <end position="191"/>
    </location>
</feature>
<feature type="compositionally biased region" description="Low complexity" evidence="2">
    <location>
        <begin position="334"/>
        <end position="343"/>
    </location>
</feature>
<feature type="compositionally biased region" description="Low complexity" evidence="2">
    <location>
        <begin position="371"/>
        <end position="401"/>
    </location>
</feature>